<dbReference type="PANTHER" id="PTHR34388">
    <property type="entry name" value="DNA POLYMERASE III SUBUNIT DELTA"/>
    <property type="match status" value="1"/>
</dbReference>
<evidence type="ECO:0000259" key="10">
    <source>
        <dbReference type="Pfam" id="PF21694"/>
    </source>
</evidence>
<proteinExistence type="inferred from homology"/>
<comment type="catalytic activity">
    <reaction evidence="8">
        <text>DNA(n) + a 2'-deoxyribonucleoside 5'-triphosphate = DNA(n+1) + diphosphate</text>
        <dbReference type="Rhea" id="RHEA:22508"/>
        <dbReference type="Rhea" id="RHEA-COMP:17339"/>
        <dbReference type="Rhea" id="RHEA-COMP:17340"/>
        <dbReference type="ChEBI" id="CHEBI:33019"/>
        <dbReference type="ChEBI" id="CHEBI:61560"/>
        <dbReference type="ChEBI" id="CHEBI:173112"/>
        <dbReference type="EC" id="2.7.7.7"/>
    </reaction>
</comment>
<comment type="similarity">
    <text evidence="7">Belongs to the DNA polymerase HolA subunit family.</text>
</comment>
<dbReference type="EMBL" id="JAFBFC010000001">
    <property type="protein sequence ID" value="MBM7701459.1"/>
    <property type="molecule type" value="Genomic_DNA"/>
</dbReference>
<evidence type="ECO:0000256" key="1">
    <source>
        <dbReference type="ARBA" id="ARBA00012417"/>
    </source>
</evidence>
<dbReference type="Pfam" id="PF06144">
    <property type="entry name" value="DNA_pol3_delta"/>
    <property type="match status" value="1"/>
</dbReference>
<dbReference type="GO" id="GO:0003887">
    <property type="term" value="F:DNA-directed DNA polymerase activity"/>
    <property type="evidence" value="ECO:0007669"/>
    <property type="project" value="UniProtKB-EC"/>
</dbReference>
<keyword evidence="6" id="KW-0239">DNA-directed DNA polymerase</keyword>
<dbReference type="Pfam" id="PF21694">
    <property type="entry name" value="DNA_pol3_delta_C"/>
    <property type="match status" value="1"/>
</dbReference>
<dbReference type="EC" id="2.7.7.7" evidence="1"/>
<dbReference type="PANTHER" id="PTHR34388:SF1">
    <property type="entry name" value="DNA POLYMERASE III SUBUNIT DELTA"/>
    <property type="match status" value="1"/>
</dbReference>
<keyword evidence="4 11" id="KW-0548">Nucleotidyltransferase</keyword>
<dbReference type="NCBIfam" id="TIGR01128">
    <property type="entry name" value="holA"/>
    <property type="match status" value="1"/>
</dbReference>
<sequence>MEMKSLNELKKAKIEPVYLMYGVNSFLIKEARKEIVNKTLSEEEKSFNLSTYDLEETPIEQVIEDAETLPFFGDKRVVVAHNASFLTAEKQKSKGKVEHQVEKLLQYIEHPASFTVLLIIAPYEKLDERKKITKVLKKQTTCIEANNFGEKEMKEWIVDYLFSHGIKMEEEAMTHLIQLVGLNLTLITNELDKLILYVGEGGNLTQESVSLLVAKTLEQNVFTLVEAVIKGDVSNALNMYQDLLRNNEEPIKILSILASQFRLIYHAKQLSSQGYGQQQIAQTLKVHPFRVKLAAQQSRAFSEQRLRSILKEIAQADYDMKTGKMDKALILQLFFLKQAH</sequence>
<feature type="domain" description="DNA polymerase III delta subunit-like C-terminal" evidence="10">
    <location>
        <begin position="218"/>
        <end position="337"/>
    </location>
</feature>
<dbReference type="SUPFAM" id="SSF52540">
    <property type="entry name" value="P-loop containing nucleoside triphosphate hydrolases"/>
    <property type="match status" value="1"/>
</dbReference>
<evidence type="ECO:0000256" key="3">
    <source>
        <dbReference type="ARBA" id="ARBA00022679"/>
    </source>
</evidence>
<feature type="domain" description="DNA polymerase III delta N-terminal" evidence="9">
    <location>
        <begin position="18"/>
        <end position="145"/>
    </location>
</feature>
<protein>
    <recommendedName>
        <fullName evidence="2">DNA polymerase III subunit delta</fullName>
        <ecNumber evidence="1">2.7.7.7</ecNumber>
    </recommendedName>
</protein>
<keyword evidence="12" id="KW-1185">Reference proteome</keyword>
<reference evidence="11 12" key="1">
    <citation type="submission" date="2021-01" db="EMBL/GenBank/DDBJ databases">
        <title>Genomic Encyclopedia of Type Strains, Phase IV (KMG-IV): sequencing the most valuable type-strain genomes for metagenomic binning, comparative biology and taxonomic classification.</title>
        <authorList>
            <person name="Goeker M."/>
        </authorList>
    </citation>
    <scope>NUCLEOTIDE SEQUENCE [LARGE SCALE GENOMIC DNA]</scope>
    <source>
        <strain evidence="11 12">DSM 104297</strain>
    </source>
</reference>
<name>A0ABS2QPS9_9BACI</name>
<dbReference type="InterPro" id="IPR048466">
    <property type="entry name" value="DNA_pol3_delta-like_C"/>
</dbReference>
<organism evidence="11 12">
    <name type="scientific">Priestia iocasae</name>
    <dbReference type="NCBI Taxonomy" id="2291674"/>
    <lineage>
        <taxon>Bacteria</taxon>
        <taxon>Bacillati</taxon>
        <taxon>Bacillota</taxon>
        <taxon>Bacilli</taxon>
        <taxon>Bacillales</taxon>
        <taxon>Bacillaceae</taxon>
        <taxon>Priestia</taxon>
    </lineage>
</organism>
<evidence type="ECO:0000259" key="9">
    <source>
        <dbReference type="Pfam" id="PF06144"/>
    </source>
</evidence>
<gene>
    <name evidence="11" type="ORF">JOC83_000285</name>
</gene>
<evidence type="ECO:0000256" key="4">
    <source>
        <dbReference type="ARBA" id="ARBA00022695"/>
    </source>
</evidence>
<evidence type="ECO:0000256" key="6">
    <source>
        <dbReference type="ARBA" id="ARBA00022932"/>
    </source>
</evidence>
<comment type="caution">
    <text evidence="11">The sequence shown here is derived from an EMBL/GenBank/DDBJ whole genome shotgun (WGS) entry which is preliminary data.</text>
</comment>
<dbReference type="Gene3D" id="1.10.8.60">
    <property type="match status" value="1"/>
</dbReference>
<evidence type="ECO:0000256" key="8">
    <source>
        <dbReference type="ARBA" id="ARBA00049244"/>
    </source>
</evidence>
<evidence type="ECO:0000256" key="5">
    <source>
        <dbReference type="ARBA" id="ARBA00022705"/>
    </source>
</evidence>
<dbReference type="InterPro" id="IPR008921">
    <property type="entry name" value="DNA_pol3_clamp-load_cplx_C"/>
</dbReference>
<dbReference type="Proteomes" id="UP000809829">
    <property type="component" value="Unassembled WGS sequence"/>
</dbReference>
<evidence type="ECO:0000256" key="7">
    <source>
        <dbReference type="ARBA" id="ARBA00034754"/>
    </source>
</evidence>
<dbReference type="Gene3D" id="1.20.272.10">
    <property type="match status" value="1"/>
</dbReference>
<dbReference type="InterPro" id="IPR010372">
    <property type="entry name" value="DNA_pol3_delta_N"/>
</dbReference>
<dbReference type="SUPFAM" id="SSF48019">
    <property type="entry name" value="post-AAA+ oligomerization domain-like"/>
    <property type="match status" value="1"/>
</dbReference>
<evidence type="ECO:0000256" key="2">
    <source>
        <dbReference type="ARBA" id="ARBA00017703"/>
    </source>
</evidence>
<dbReference type="InterPro" id="IPR005790">
    <property type="entry name" value="DNA_polIII_delta"/>
</dbReference>
<evidence type="ECO:0000313" key="12">
    <source>
        <dbReference type="Proteomes" id="UP000809829"/>
    </source>
</evidence>
<evidence type="ECO:0000313" key="11">
    <source>
        <dbReference type="EMBL" id="MBM7701459.1"/>
    </source>
</evidence>
<dbReference type="InterPro" id="IPR027417">
    <property type="entry name" value="P-loop_NTPase"/>
</dbReference>
<dbReference type="Gene3D" id="3.40.50.300">
    <property type="entry name" value="P-loop containing nucleotide triphosphate hydrolases"/>
    <property type="match status" value="1"/>
</dbReference>
<keyword evidence="3 11" id="KW-0808">Transferase</keyword>
<accession>A0ABS2QPS9</accession>
<keyword evidence="5" id="KW-0235">DNA replication</keyword>